<dbReference type="InterPro" id="IPR027417">
    <property type="entry name" value="P-loop_NTPase"/>
</dbReference>
<feature type="binding site" evidence="8">
    <location>
        <begin position="12"/>
        <end position="20"/>
    </location>
    <ligand>
        <name>ATP</name>
        <dbReference type="ChEBI" id="CHEBI:30616"/>
    </ligand>
</feature>
<evidence type="ECO:0000256" key="4">
    <source>
        <dbReference type="ARBA" id="ARBA00022777"/>
    </source>
</evidence>
<organism evidence="10 11">
    <name type="scientific">Olivibacter domesticus</name>
    <name type="common">Pseudosphingobacterium domesticum</name>
    <dbReference type="NCBI Taxonomy" id="407022"/>
    <lineage>
        <taxon>Bacteria</taxon>
        <taxon>Pseudomonadati</taxon>
        <taxon>Bacteroidota</taxon>
        <taxon>Sphingobacteriia</taxon>
        <taxon>Sphingobacteriales</taxon>
        <taxon>Sphingobacteriaceae</taxon>
        <taxon>Olivibacter</taxon>
    </lineage>
</organism>
<dbReference type="AlphaFoldDB" id="A0A1H7PIF5"/>
<evidence type="ECO:0000256" key="8">
    <source>
        <dbReference type="HAMAP-Rule" id="MF_00238"/>
    </source>
</evidence>
<name>A0A1H7PIF5_OLID1</name>
<feature type="domain" description="Cytidylate kinase" evidence="9">
    <location>
        <begin position="8"/>
        <end position="215"/>
    </location>
</feature>
<gene>
    <name evidence="8" type="primary">cmk</name>
    <name evidence="10" type="ORF">SAMN05661044_02245</name>
</gene>
<dbReference type="EC" id="2.7.4.25" evidence="8"/>
<keyword evidence="5 8" id="KW-0067">ATP-binding</keyword>
<evidence type="ECO:0000313" key="11">
    <source>
        <dbReference type="Proteomes" id="UP000199421"/>
    </source>
</evidence>
<dbReference type="Pfam" id="PF02224">
    <property type="entry name" value="Cytidylate_kin"/>
    <property type="match status" value="1"/>
</dbReference>
<reference evidence="11" key="1">
    <citation type="submission" date="2016-10" db="EMBL/GenBank/DDBJ databases">
        <authorList>
            <person name="Varghese N."/>
            <person name="Submissions S."/>
        </authorList>
    </citation>
    <scope>NUCLEOTIDE SEQUENCE [LARGE SCALE GENOMIC DNA]</scope>
    <source>
        <strain evidence="11">DSM 18733</strain>
    </source>
</reference>
<dbReference type="GO" id="GO:0036430">
    <property type="term" value="F:CMP kinase activity"/>
    <property type="evidence" value="ECO:0007669"/>
    <property type="project" value="RHEA"/>
</dbReference>
<keyword evidence="11" id="KW-1185">Reference proteome</keyword>
<dbReference type="STRING" id="407022.SAMN05661044_02245"/>
<keyword evidence="3 8" id="KW-0547">Nucleotide-binding</keyword>
<evidence type="ECO:0000256" key="5">
    <source>
        <dbReference type="ARBA" id="ARBA00022840"/>
    </source>
</evidence>
<dbReference type="PANTHER" id="PTHR21299">
    <property type="entry name" value="CYTIDYLATE KINASE/PANTOATE-BETA-ALANINE LIGASE"/>
    <property type="match status" value="1"/>
</dbReference>
<dbReference type="GO" id="GO:0005524">
    <property type="term" value="F:ATP binding"/>
    <property type="evidence" value="ECO:0007669"/>
    <property type="project" value="UniProtKB-UniRule"/>
</dbReference>
<dbReference type="EMBL" id="FOAF01000002">
    <property type="protein sequence ID" value="SEL35258.1"/>
    <property type="molecule type" value="Genomic_DNA"/>
</dbReference>
<keyword evidence="4 8" id="KW-0418">Kinase</keyword>
<evidence type="ECO:0000256" key="7">
    <source>
        <dbReference type="ARBA" id="ARBA00048478"/>
    </source>
</evidence>
<evidence type="ECO:0000256" key="6">
    <source>
        <dbReference type="ARBA" id="ARBA00047615"/>
    </source>
</evidence>
<dbReference type="GO" id="GO:0015949">
    <property type="term" value="P:nucleobase-containing small molecule interconversion"/>
    <property type="evidence" value="ECO:0007669"/>
    <property type="project" value="TreeGrafter"/>
</dbReference>
<sequence>MTKRNIIIAIDGYSSCGKSTVAKALANKLHYVYVDSGAMYRTVTLYFLRNNINLEDDSKISKALEDIHIDFHKEHGITKVLLNEEDVSEEIRQMPVSENVSAVSAIKAVRKAMVKQQQKMGARKNVVMDGRDIGTAVFPDAQVKIFMTADPKVRAERRYLELKNKGENITLEEVFENIAHRDYQDTTRKESPLIRAEDAIILDNTNMTEEEQLAFVSDKVSVIAEKQEK</sequence>
<protein>
    <recommendedName>
        <fullName evidence="8">Cytidylate kinase</fullName>
        <shortName evidence="8">CK</shortName>
        <ecNumber evidence="8">2.7.4.25</ecNumber>
    </recommendedName>
    <alternativeName>
        <fullName evidence="8">Cytidine monophosphate kinase</fullName>
        <shortName evidence="8">CMP kinase</shortName>
    </alternativeName>
</protein>
<evidence type="ECO:0000256" key="1">
    <source>
        <dbReference type="ARBA" id="ARBA00009427"/>
    </source>
</evidence>
<dbReference type="InterPro" id="IPR011994">
    <property type="entry name" value="Cytidylate_kinase_dom"/>
</dbReference>
<dbReference type="GO" id="GO:0005829">
    <property type="term" value="C:cytosol"/>
    <property type="evidence" value="ECO:0007669"/>
    <property type="project" value="TreeGrafter"/>
</dbReference>
<dbReference type="SUPFAM" id="SSF52540">
    <property type="entry name" value="P-loop containing nucleoside triphosphate hydrolases"/>
    <property type="match status" value="1"/>
</dbReference>
<comment type="subcellular location">
    <subcellularLocation>
        <location evidence="8">Cytoplasm</location>
    </subcellularLocation>
</comment>
<dbReference type="Gene3D" id="3.40.50.300">
    <property type="entry name" value="P-loop containing nucleotide triphosphate hydrolases"/>
    <property type="match status" value="1"/>
</dbReference>
<evidence type="ECO:0000313" key="10">
    <source>
        <dbReference type="EMBL" id="SEL35258.1"/>
    </source>
</evidence>
<comment type="similarity">
    <text evidence="1 8">Belongs to the cytidylate kinase family. Type 1 subfamily.</text>
</comment>
<keyword evidence="2 8" id="KW-0808">Transferase</keyword>
<dbReference type="GO" id="GO:0036431">
    <property type="term" value="F:dCMP kinase activity"/>
    <property type="evidence" value="ECO:0007669"/>
    <property type="project" value="InterPro"/>
</dbReference>
<proteinExistence type="inferred from homology"/>
<dbReference type="NCBIfam" id="TIGR00017">
    <property type="entry name" value="cmk"/>
    <property type="match status" value="1"/>
</dbReference>
<dbReference type="RefSeq" id="WP_093324007.1">
    <property type="nucleotide sequence ID" value="NZ_FOAF01000002.1"/>
</dbReference>
<dbReference type="HAMAP" id="MF_00238">
    <property type="entry name" value="Cytidyl_kinase_type1"/>
    <property type="match status" value="1"/>
</dbReference>
<dbReference type="OrthoDB" id="9807434at2"/>
<dbReference type="PANTHER" id="PTHR21299:SF2">
    <property type="entry name" value="CYTIDYLATE KINASE"/>
    <property type="match status" value="1"/>
</dbReference>
<comment type="catalytic activity">
    <reaction evidence="7 8">
        <text>CMP + ATP = CDP + ADP</text>
        <dbReference type="Rhea" id="RHEA:11600"/>
        <dbReference type="ChEBI" id="CHEBI:30616"/>
        <dbReference type="ChEBI" id="CHEBI:58069"/>
        <dbReference type="ChEBI" id="CHEBI:60377"/>
        <dbReference type="ChEBI" id="CHEBI:456216"/>
        <dbReference type="EC" id="2.7.4.25"/>
    </reaction>
</comment>
<evidence type="ECO:0000256" key="3">
    <source>
        <dbReference type="ARBA" id="ARBA00022741"/>
    </source>
</evidence>
<keyword evidence="8" id="KW-0963">Cytoplasm</keyword>
<evidence type="ECO:0000256" key="2">
    <source>
        <dbReference type="ARBA" id="ARBA00022679"/>
    </source>
</evidence>
<dbReference type="Proteomes" id="UP000199421">
    <property type="component" value="Unassembled WGS sequence"/>
</dbReference>
<comment type="catalytic activity">
    <reaction evidence="6 8">
        <text>dCMP + ATP = dCDP + ADP</text>
        <dbReference type="Rhea" id="RHEA:25094"/>
        <dbReference type="ChEBI" id="CHEBI:30616"/>
        <dbReference type="ChEBI" id="CHEBI:57566"/>
        <dbReference type="ChEBI" id="CHEBI:58593"/>
        <dbReference type="ChEBI" id="CHEBI:456216"/>
        <dbReference type="EC" id="2.7.4.25"/>
    </reaction>
</comment>
<dbReference type="CDD" id="cd02020">
    <property type="entry name" value="CMPK"/>
    <property type="match status" value="1"/>
</dbReference>
<dbReference type="GO" id="GO:0006220">
    <property type="term" value="P:pyrimidine nucleotide metabolic process"/>
    <property type="evidence" value="ECO:0007669"/>
    <property type="project" value="UniProtKB-UniRule"/>
</dbReference>
<accession>A0A1H7PIF5</accession>
<dbReference type="InterPro" id="IPR003136">
    <property type="entry name" value="Cytidylate_kin"/>
</dbReference>
<evidence type="ECO:0000259" key="9">
    <source>
        <dbReference type="Pfam" id="PF02224"/>
    </source>
</evidence>